<evidence type="ECO:0000313" key="11">
    <source>
        <dbReference type="Proteomes" id="UP001260872"/>
    </source>
</evidence>
<evidence type="ECO:0000313" key="10">
    <source>
        <dbReference type="EMBL" id="MDR5712257.1"/>
    </source>
</evidence>
<comment type="cofactor">
    <cofactor evidence="6">
        <name>Cu cation</name>
        <dbReference type="ChEBI" id="CHEBI:23378"/>
    </cofactor>
    <text evidence="6">Contains 1 topaquinone per subunit.</text>
</comment>
<dbReference type="Proteomes" id="UP001260872">
    <property type="component" value="Unassembled WGS sequence"/>
</dbReference>
<evidence type="ECO:0000259" key="9">
    <source>
        <dbReference type="Pfam" id="PF02728"/>
    </source>
</evidence>
<keyword evidence="11" id="KW-1185">Reference proteome</keyword>
<dbReference type="EC" id="1.4.3.-" evidence="6"/>
<proteinExistence type="inferred from homology"/>
<dbReference type="Pfam" id="PF02727">
    <property type="entry name" value="Cu_amine_oxidN2"/>
    <property type="match status" value="1"/>
</dbReference>
<dbReference type="NCBIfam" id="NF008559">
    <property type="entry name" value="PRK11504.1"/>
    <property type="match status" value="1"/>
</dbReference>
<dbReference type="InterPro" id="IPR000269">
    <property type="entry name" value="Cu_amine_oxidase"/>
</dbReference>
<dbReference type="InterPro" id="IPR015802">
    <property type="entry name" value="Cu_amine_oxidase_N3"/>
</dbReference>
<accession>A0ABU1FUA5</accession>
<protein>
    <recommendedName>
        <fullName evidence="6">Amine oxidase</fullName>
        <ecNumber evidence="6">1.4.3.-</ecNumber>
    </recommendedName>
</protein>
<keyword evidence="3 6" id="KW-0801">TPQ</keyword>
<evidence type="ECO:0000256" key="6">
    <source>
        <dbReference type="RuleBase" id="RU000672"/>
    </source>
</evidence>
<comment type="PTM">
    <text evidence="6">Topaquinone (TPQ) is generated by copper-dependent autoxidation of a specific tyrosyl residue.</text>
</comment>
<dbReference type="PROSITE" id="PS01164">
    <property type="entry name" value="COPPER_AMINE_OXID_1"/>
    <property type="match status" value="1"/>
</dbReference>
<feature type="domain" description="Copper amine oxidase catalytic" evidence="7">
    <location>
        <begin position="243"/>
        <end position="646"/>
    </location>
</feature>
<feature type="domain" description="Copper amine oxidase N3-terminal" evidence="9">
    <location>
        <begin position="110"/>
        <end position="211"/>
    </location>
</feature>
<dbReference type="InterPro" id="IPR049948">
    <property type="entry name" value="Cu_Am_ox_TPQ-bd"/>
</dbReference>
<dbReference type="Gene3D" id="2.70.98.20">
    <property type="entry name" value="Copper amine oxidase, catalytic domain"/>
    <property type="match status" value="1"/>
</dbReference>
<evidence type="ECO:0000256" key="5">
    <source>
        <dbReference type="ARBA" id="ARBA00023008"/>
    </source>
</evidence>
<dbReference type="RefSeq" id="WP_310537638.1">
    <property type="nucleotide sequence ID" value="NZ_BAAAOC010000086.1"/>
</dbReference>
<name>A0ABU1FUA5_9MICC</name>
<evidence type="ECO:0000256" key="3">
    <source>
        <dbReference type="ARBA" id="ARBA00022772"/>
    </source>
</evidence>
<evidence type="ECO:0000259" key="8">
    <source>
        <dbReference type="Pfam" id="PF02727"/>
    </source>
</evidence>
<dbReference type="InterPro" id="IPR015800">
    <property type="entry name" value="Cu_amine_oxidase_N2"/>
</dbReference>
<dbReference type="SUPFAM" id="SSF54416">
    <property type="entry name" value="Amine oxidase N-terminal region"/>
    <property type="match status" value="2"/>
</dbReference>
<comment type="caution">
    <text evidence="10">The sequence shown here is derived from an EMBL/GenBank/DDBJ whole genome shotgun (WGS) entry which is preliminary data.</text>
</comment>
<dbReference type="Gene3D" id="3.10.450.40">
    <property type="match status" value="2"/>
</dbReference>
<dbReference type="InterPro" id="IPR015798">
    <property type="entry name" value="Cu_amine_oxidase_C"/>
</dbReference>
<evidence type="ECO:0000256" key="2">
    <source>
        <dbReference type="ARBA" id="ARBA00022723"/>
    </source>
</evidence>
<feature type="domain" description="Copper amine oxidase N2-terminal" evidence="8">
    <location>
        <begin position="19"/>
        <end position="102"/>
    </location>
</feature>
<keyword evidence="4 6" id="KW-0560">Oxidoreductase</keyword>
<dbReference type="Pfam" id="PF02728">
    <property type="entry name" value="Cu_amine_oxidN3"/>
    <property type="match status" value="1"/>
</dbReference>
<dbReference type="PANTHER" id="PTHR10638">
    <property type="entry name" value="COPPER AMINE OXIDASE"/>
    <property type="match status" value="1"/>
</dbReference>
<dbReference type="SUPFAM" id="SSF49998">
    <property type="entry name" value="Amine oxidase catalytic domain"/>
    <property type="match status" value="1"/>
</dbReference>
<evidence type="ECO:0000256" key="1">
    <source>
        <dbReference type="ARBA" id="ARBA00007983"/>
    </source>
</evidence>
<evidence type="ECO:0000259" key="7">
    <source>
        <dbReference type="Pfam" id="PF01179"/>
    </source>
</evidence>
<sequence>MTTTAPFGKTAAEPLVPLHPLEPLAPEEITAASTAVKQHPDYHSGMRFVFIELKEPAKEDVWSYEAEGSPVVREAFVVLRDRAAQQTLEAVVDLTASAVTSLTVIPEAQPPMTEEEFLFCEDMIRADPRVQEALAKRGVTDPALAIVDKWAAGYTTEEDHPGVRRISRPILFICEDENDPNGYAKPVENLIVTVDLDTREILAVEDHGVVPLPEKKGNYTAATITDPENSPHFEQVREPMKPLEITQPEGPSFTMEGHGIAWANWKLRIGFTPREGLVLHNITYNDRGTERPVLYRASLAEMYVPYGDPGHTHWNKNVFDEGEYGLGGMANSLVLGCDCLGEITYLDAYVCTQDGEPAKIQNAICIHEEDSGVGWKHTDYRTGEGEVRRNRRLVISIFTTVGNYDYGFYWYLYLDGSIEFEAKLTGILSTGAFEGERPKYGTVLAPGLYGPNHQHFFGMRLDMNVDGPANSVYEVQAEVAPEEENVWGNAWYESKTLLASESEAQRVADPLRGRSWIITNAGKKNPVTGNDIGYKLELGGSMALPLAQPGSQQYARGGFARKHLWVTAFDERERYAAGEYVPQNPGGDGLPKYAAADRSLEGADLVVWPILCAHHAPRPEDWPVMPVATVGFHLKPSSFFDGNPMLDYPAETPSHGSCCGGSGCQCH</sequence>
<dbReference type="EMBL" id="JAVKGT010000021">
    <property type="protein sequence ID" value="MDR5712257.1"/>
    <property type="molecule type" value="Genomic_DNA"/>
</dbReference>
<dbReference type="InterPro" id="IPR016182">
    <property type="entry name" value="Cu_amine_oxidase_N-reg"/>
</dbReference>
<dbReference type="InterPro" id="IPR036460">
    <property type="entry name" value="Cu_amine_oxidase_C_sf"/>
</dbReference>
<comment type="similarity">
    <text evidence="1 6">Belongs to the copper/topaquinone oxidase family.</text>
</comment>
<organism evidence="10 11">
    <name type="scientific">Nesterenkonia flava</name>
    <dbReference type="NCBI Taxonomy" id="469799"/>
    <lineage>
        <taxon>Bacteria</taxon>
        <taxon>Bacillati</taxon>
        <taxon>Actinomycetota</taxon>
        <taxon>Actinomycetes</taxon>
        <taxon>Micrococcales</taxon>
        <taxon>Micrococcaceae</taxon>
        <taxon>Nesterenkonia</taxon>
    </lineage>
</organism>
<keyword evidence="2 6" id="KW-0479">Metal-binding</keyword>
<evidence type="ECO:0000256" key="4">
    <source>
        <dbReference type="ARBA" id="ARBA00023002"/>
    </source>
</evidence>
<keyword evidence="5 6" id="KW-0186">Copper</keyword>
<gene>
    <name evidence="10" type="ORF">RH857_08960</name>
</gene>
<reference evidence="11" key="1">
    <citation type="submission" date="2023-07" db="EMBL/GenBank/DDBJ databases">
        <title>Description of three actinobacteria isolated from air of manufacturing shop in a pharmaceutical factory.</title>
        <authorList>
            <person name="Zhang D.-F."/>
        </authorList>
    </citation>
    <scope>NUCLEOTIDE SEQUENCE [LARGE SCALE GENOMIC DNA]</scope>
    <source>
        <strain evidence="11">CCTCC AB 207010</strain>
    </source>
</reference>
<dbReference type="Pfam" id="PF01179">
    <property type="entry name" value="Cu_amine_oxid"/>
    <property type="match status" value="1"/>
</dbReference>